<dbReference type="Gene3D" id="3.20.20.140">
    <property type="entry name" value="Metal-dependent hydrolases"/>
    <property type="match status" value="1"/>
</dbReference>
<evidence type="ECO:0000256" key="2">
    <source>
        <dbReference type="ARBA" id="ARBA00022833"/>
    </source>
</evidence>
<dbReference type="STRING" id="266265.Bxe_A2721"/>
<keyword evidence="3" id="KW-0456">Lyase</keyword>
<evidence type="ECO:0000259" key="6">
    <source>
        <dbReference type="Pfam" id="PF04909"/>
    </source>
</evidence>
<dbReference type="eggNOG" id="COG2159">
    <property type="taxonomic scope" value="Bacteria"/>
</dbReference>
<evidence type="ECO:0000256" key="3">
    <source>
        <dbReference type="ARBA" id="ARBA00023239"/>
    </source>
</evidence>
<name>Q140J6_PARXL</name>
<evidence type="ECO:0000256" key="1">
    <source>
        <dbReference type="ARBA" id="ARBA00022723"/>
    </source>
</evidence>
<dbReference type="AlphaFoldDB" id="Q140J6"/>
<dbReference type="GO" id="GO:0019748">
    <property type="term" value="P:secondary metabolic process"/>
    <property type="evidence" value="ECO:0007669"/>
    <property type="project" value="TreeGrafter"/>
</dbReference>
<proteinExistence type="predicted"/>
<feature type="domain" description="Amidohydrolase-related" evidence="6">
    <location>
        <begin position="37"/>
        <end position="343"/>
    </location>
</feature>
<dbReference type="InterPro" id="IPR032465">
    <property type="entry name" value="ACMSD"/>
</dbReference>
<comment type="catalytic activity">
    <reaction evidence="4">
        <text>6-methylsalicylate + H(+) = 3-methylphenol + CO2</text>
        <dbReference type="Rhea" id="RHEA:23112"/>
        <dbReference type="ChEBI" id="CHEBI:15378"/>
        <dbReference type="ChEBI" id="CHEBI:16526"/>
        <dbReference type="ChEBI" id="CHEBI:17231"/>
        <dbReference type="ChEBI" id="CHEBI:36658"/>
        <dbReference type="EC" id="4.1.1.52"/>
    </reaction>
    <physiologicalReaction direction="left-to-right" evidence="4">
        <dbReference type="Rhea" id="RHEA:23113"/>
    </physiologicalReaction>
</comment>
<dbReference type="InterPro" id="IPR032466">
    <property type="entry name" value="Metal_Hydrolase"/>
</dbReference>
<dbReference type="GO" id="GO:0016787">
    <property type="term" value="F:hydrolase activity"/>
    <property type="evidence" value="ECO:0007669"/>
    <property type="project" value="UniProtKB-KW"/>
</dbReference>
<evidence type="ECO:0000256" key="4">
    <source>
        <dbReference type="ARBA" id="ARBA00036832"/>
    </source>
</evidence>
<dbReference type="InterPro" id="IPR006680">
    <property type="entry name" value="Amidohydro-rel"/>
</dbReference>
<dbReference type="EMBL" id="CP000270">
    <property type="protein sequence ID" value="ABE30243.1"/>
    <property type="molecule type" value="Genomic_DNA"/>
</dbReference>
<dbReference type="GO" id="GO:0046872">
    <property type="term" value="F:metal ion binding"/>
    <property type="evidence" value="ECO:0007669"/>
    <property type="project" value="UniProtKB-KW"/>
</dbReference>
<dbReference type="KEGG" id="bxe:Bxe_A2721"/>
<accession>Q140J6</accession>
<dbReference type="Pfam" id="PF04909">
    <property type="entry name" value="Amidohydro_2"/>
    <property type="match status" value="1"/>
</dbReference>
<dbReference type="EC" id="4.1.1.52" evidence="5"/>
<sequence>MTGPCRRVRSDVSKTCHFQLPSLSGLPPTESMSHSRIDVHHHILPPQYVEAVGTDAIARQGSSGRVPQWSVDEALSLMDRSGIGTAITSITAPGVSALAEVEAGGLARWCNEFSANMVRDWPGRFGMFACLPLQSIDNALREAVYSLETLKADGVCLLSNYDGRYLGDPVMRPLYEELNRRKAVVFVHPTSPASMVPIDQLSPSSLEFPFDTTRTVASLIFGGITTDYPEIRWILSHAGGAMPYLAGRIELLTRNNPALRERIPDGFRRAMATFFFDCALSVDPAQFAALRELVPDSQLLFGTDYPFGPKGQIAETVSGVLDVGLEPGTLKALESDNALSLFPRLRDFQETATEVD</sequence>
<keyword evidence="8" id="KW-1185">Reference proteome</keyword>
<keyword evidence="7" id="KW-0378">Hydrolase</keyword>
<protein>
    <recommendedName>
        <fullName evidence="5">6-methylsalicylate decarboxylase</fullName>
        <ecNumber evidence="5">4.1.1.52</ecNumber>
    </recommendedName>
</protein>
<dbReference type="PANTHER" id="PTHR21240:SF29">
    <property type="entry name" value="AMIDOHYDROLASE-RELATED DOMAIN-CONTAINING PROTEIN"/>
    <property type="match status" value="1"/>
</dbReference>
<dbReference type="GO" id="GO:0005829">
    <property type="term" value="C:cytosol"/>
    <property type="evidence" value="ECO:0007669"/>
    <property type="project" value="TreeGrafter"/>
</dbReference>
<evidence type="ECO:0000313" key="7">
    <source>
        <dbReference type="EMBL" id="ABE30243.1"/>
    </source>
</evidence>
<reference evidence="7 8" key="1">
    <citation type="journal article" date="2006" name="Proc. Natl. Acad. Sci. U.S.A.">
        <title>Burkholderia xenovorans LB400 harbors a multi-replicon, 9.73-Mbp genome shaped for versatility.</title>
        <authorList>
            <person name="Chain P.S."/>
            <person name="Denef V.J."/>
            <person name="Konstantinidis K.T."/>
            <person name="Vergez L.M."/>
            <person name="Agullo L."/>
            <person name="Reyes V.L."/>
            <person name="Hauser L."/>
            <person name="Cordova M."/>
            <person name="Gomez L."/>
            <person name="Gonzalez M."/>
            <person name="Land M."/>
            <person name="Lao V."/>
            <person name="Larimer F."/>
            <person name="LiPuma J.J."/>
            <person name="Mahenthiralingam E."/>
            <person name="Malfatti S.A."/>
            <person name="Marx C.J."/>
            <person name="Parnell J.J."/>
            <person name="Ramette A."/>
            <person name="Richardson P."/>
            <person name="Seeger M."/>
            <person name="Smith D."/>
            <person name="Spilker T."/>
            <person name="Sul W.J."/>
            <person name="Tsoi T.V."/>
            <person name="Ulrich L.E."/>
            <person name="Zhulin I.B."/>
            <person name="Tiedje J.M."/>
        </authorList>
    </citation>
    <scope>NUCLEOTIDE SEQUENCE [LARGE SCALE GENOMIC DNA]</scope>
    <source>
        <strain evidence="7 8">LB400</strain>
    </source>
</reference>
<gene>
    <name evidence="7" type="ORF">Bxe_A2721</name>
</gene>
<evidence type="ECO:0000256" key="5">
    <source>
        <dbReference type="ARBA" id="ARBA00038889"/>
    </source>
</evidence>
<dbReference type="CDD" id="cd01292">
    <property type="entry name" value="metallo-dependent_hydrolases"/>
    <property type="match status" value="1"/>
</dbReference>
<dbReference type="Proteomes" id="UP000001817">
    <property type="component" value="Chromosome 1"/>
</dbReference>
<dbReference type="PANTHER" id="PTHR21240">
    <property type="entry name" value="2-AMINO-3-CARBOXYLMUCONATE-6-SEMIALDEHYDE DECARBOXYLASE"/>
    <property type="match status" value="1"/>
</dbReference>
<dbReference type="SUPFAM" id="SSF51556">
    <property type="entry name" value="Metallo-dependent hydrolases"/>
    <property type="match status" value="1"/>
</dbReference>
<evidence type="ECO:0000313" key="8">
    <source>
        <dbReference type="Proteomes" id="UP000001817"/>
    </source>
</evidence>
<dbReference type="GO" id="GO:0047596">
    <property type="term" value="F:6-methylsalicylate decarboxylase activity"/>
    <property type="evidence" value="ECO:0007669"/>
    <property type="project" value="UniProtKB-EC"/>
</dbReference>
<organism evidence="7 8">
    <name type="scientific">Paraburkholderia xenovorans (strain LB400)</name>
    <dbReference type="NCBI Taxonomy" id="266265"/>
    <lineage>
        <taxon>Bacteria</taxon>
        <taxon>Pseudomonadati</taxon>
        <taxon>Pseudomonadota</taxon>
        <taxon>Betaproteobacteria</taxon>
        <taxon>Burkholderiales</taxon>
        <taxon>Burkholderiaceae</taxon>
        <taxon>Paraburkholderia</taxon>
    </lineage>
</organism>
<keyword evidence="2" id="KW-0862">Zinc</keyword>
<keyword evidence="1" id="KW-0479">Metal-binding</keyword>